<organism evidence="2">
    <name type="scientific">bioreactor metagenome</name>
    <dbReference type="NCBI Taxonomy" id="1076179"/>
    <lineage>
        <taxon>unclassified sequences</taxon>
        <taxon>metagenomes</taxon>
        <taxon>ecological metagenomes</taxon>
    </lineage>
</organism>
<evidence type="ECO:0000313" key="2">
    <source>
        <dbReference type="EMBL" id="MPM97189.1"/>
    </source>
</evidence>
<dbReference type="EMBL" id="VSSQ01043497">
    <property type="protein sequence ID" value="MPM97189.1"/>
    <property type="molecule type" value="Genomic_DNA"/>
</dbReference>
<proteinExistence type="predicted"/>
<dbReference type="AlphaFoldDB" id="A0A645E6M4"/>
<sequence length="176" mass="18183">MAPHDRQAEAVAAQHARQTPQADQHAWPQPPASRLLAAQHSQHDGEAGPEIVDEPDFHGLAAVVGQAHGYGQADFIDHEQQAAAPEIGRVHAAPACQLAPAFAPACCGNADGGHGVEAGRAADGAQRLGHGTHQAHGAAPAEHGQQADERGTPGGGFSGVHEDALLKQELCAQYRQ</sequence>
<evidence type="ECO:0000256" key="1">
    <source>
        <dbReference type="SAM" id="MobiDB-lite"/>
    </source>
</evidence>
<protein>
    <submittedName>
        <fullName evidence="2">Uncharacterized protein</fullName>
    </submittedName>
</protein>
<feature type="region of interest" description="Disordered" evidence="1">
    <location>
        <begin position="128"/>
        <end position="160"/>
    </location>
</feature>
<comment type="caution">
    <text evidence="2">The sequence shown here is derived from an EMBL/GenBank/DDBJ whole genome shotgun (WGS) entry which is preliminary data.</text>
</comment>
<reference evidence="2" key="1">
    <citation type="submission" date="2019-08" db="EMBL/GenBank/DDBJ databases">
        <authorList>
            <person name="Kucharzyk K."/>
            <person name="Murdoch R.W."/>
            <person name="Higgins S."/>
            <person name="Loffler F."/>
        </authorList>
    </citation>
    <scope>NUCLEOTIDE SEQUENCE</scope>
</reference>
<accession>A0A645E6M4</accession>
<feature type="region of interest" description="Disordered" evidence="1">
    <location>
        <begin position="1"/>
        <end position="30"/>
    </location>
</feature>
<name>A0A645E6M4_9ZZZZ</name>
<gene>
    <name evidence="2" type="ORF">SDC9_144362</name>
</gene>